<organism evidence="2 4">
    <name type="scientific">Cucumis melo var. makuwa</name>
    <name type="common">Oriental melon</name>
    <dbReference type="NCBI Taxonomy" id="1194695"/>
    <lineage>
        <taxon>Eukaryota</taxon>
        <taxon>Viridiplantae</taxon>
        <taxon>Streptophyta</taxon>
        <taxon>Embryophyta</taxon>
        <taxon>Tracheophyta</taxon>
        <taxon>Spermatophyta</taxon>
        <taxon>Magnoliopsida</taxon>
        <taxon>eudicotyledons</taxon>
        <taxon>Gunneridae</taxon>
        <taxon>Pentapetalae</taxon>
        <taxon>rosids</taxon>
        <taxon>fabids</taxon>
        <taxon>Cucurbitales</taxon>
        <taxon>Cucurbitaceae</taxon>
        <taxon>Benincaseae</taxon>
        <taxon>Cucumis</taxon>
    </lineage>
</organism>
<evidence type="ECO:0000313" key="2">
    <source>
        <dbReference type="EMBL" id="KAA0056523.1"/>
    </source>
</evidence>
<feature type="region of interest" description="Disordered" evidence="1">
    <location>
        <begin position="43"/>
        <end position="89"/>
    </location>
</feature>
<evidence type="ECO:0000313" key="3">
    <source>
        <dbReference type="EMBL" id="TYK12093.1"/>
    </source>
</evidence>
<comment type="caution">
    <text evidence="2">The sequence shown here is derived from an EMBL/GenBank/DDBJ whole genome shotgun (WGS) entry which is preliminary data.</text>
</comment>
<dbReference type="AlphaFoldDB" id="A0A5A7UKW0"/>
<feature type="compositionally biased region" description="Polar residues" evidence="1">
    <location>
        <begin position="43"/>
        <end position="53"/>
    </location>
</feature>
<dbReference type="Proteomes" id="UP000321393">
    <property type="component" value="Unassembled WGS sequence"/>
</dbReference>
<evidence type="ECO:0000256" key="1">
    <source>
        <dbReference type="SAM" id="MobiDB-lite"/>
    </source>
</evidence>
<sequence>MELWGSTFSAAWRAFVVRQAERQGGGWEVAFSGFLIGVRMDSSSENASATGNNEMPPPPPNISQTTKHLPPLPPKSKRKRPNKKTSSVWDHFTKMEASANDGAKCKCNY</sequence>
<name>A0A5A7UKW0_CUCMM</name>
<proteinExistence type="predicted"/>
<reference evidence="4 5" key="1">
    <citation type="submission" date="2019-08" db="EMBL/GenBank/DDBJ databases">
        <title>Draft genome sequences of two oriental melons (Cucumis melo L. var makuwa).</title>
        <authorList>
            <person name="Kwon S.-Y."/>
        </authorList>
    </citation>
    <scope>NUCLEOTIDE SEQUENCE [LARGE SCALE GENOMIC DNA]</scope>
    <source>
        <strain evidence="5">cv. Chang Bougi</strain>
        <strain evidence="4">cv. SW 3</strain>
        <tissue evidence="2">Leaf</tissue>
    </source>
</reference>
<dbReference type="EMBL" id="SSTD01010321">
    <property type="protein sequence ID" value="TYK12093.1"/>
    <property type="molecule type" value="Genomic_DNA"/>
</dbReference>
<gene>
    <name evidence="3" type="ORF">E5676_scaffold106G00220</name>
    <name evidence="2" type="ORF">E6C27_scaffold288G00200</name>
</gene>
<dbReference type="Proteomes" id="UP000321947">
    <property type="component" value="Unassembled WGS sequence"/>
</dbReference>
<protein>
    <submittedName>
        <fullName evidence="2">Zinc finger BED domain-containing protein RICESLEEPER 2-like</fullName>
    </submittedName>
</protein>
<evidence type="ECO:0000313" key="5">
    <source>
        <dbReference type="Proteomes" id="UP000321947"/>
    </source>
</evidence>
<evidence type="ECO:0000313" key="4">
    <source>
        <dbReference type="Proteomes" id="UP000321393"/>
    </source>
</evidence>
<dbReference type="EMBL" id="SSTE01007373">
    <property type="protein sequence ID" value="KAA0056523.1"/>
    <property type="molecule type" value="Genomic_DNA"/>
</dbReference>
<accession>A0A5A7UKW0</accession>